<name>A0A0V0QBG0_PSEPJ</name>
<gene>
    <name evidence="1" type="ORF">PPERSA_07956</name>
</gene>
<reference evidence="1 2" key="1">
    <citation type="journal article" date="2015" name="Sci. Rep.">
        <title>Genome of the facultative scuticociliatosis pathogen Pseudocohnilembus persalinus provides insight into its virulence through horizontal gene transfer.</title>
        <authorList>
            <person name="Xiong J."/>
            <person name="Wang G."/>
            <person name="Cheng J."/>
            <person name="Tian M."/>
            <person name="Pan X."/>
            <person name="Warren A."/>
            <person name="Jiang C."/>
            <person name="Yuan D."/>
            <person name="Miao W."/>
        </authorList>
    </citation>
    <scope>NUCLEOTIDE SEQUENCE [LARGE SCALE GENOMIC DNA]</scope>
    <source>
        <strain evidence="1">36N120E</strain>
    </source>
</reference>
<protein>
    <submittedName>
        <fullName evidence="1">Uncharacterized protein</fullName>
    </submittedName>
</protein>
<dbReference type="OrthoDB" id="285608at2759"/>
<evidence type="ECO:0000313" key="2">
    <source>
        <dbReference type="Proteomes" id="UP000054937"/>
    </source>
</evidence>
<dbReference type="InParanoid" id="A0A0V0QBG0"/>
<proteinExistence type="predicted"/>
<sequence length="134" mass="14798">MELSIRTPYNTILSDFTGFSRVLTKTNEAALVIQNRSPPSVYILPPGQINIKMNQEAKDSLGNTVSGHYLHTGGWCIVGVDNTCQISLTDAFQKQDVRIDQFEKGTFNDGDNAAGRYAAKIRKACARVFTKRAV</sequence>
<dbReference type="OMA" id="CARVFTK"/>
<dbReference type="Proteomes" id="UP000054937">
    <property type="component" value="Unassembled WGS sequence"/>
</dbReference>
<accession>A0A0V0QBG0</accession>
<dbReference type="EMBL" id="LDAU01000212">
    <property type="protein sequence ID" value="KRW99471.1"/>
    <property type="molecule type" value="Genomic_DNA"/>
</dbReference>
<evidence type="ECO:0000313" key="1">
    <source>
        <dbReference type="EMBL" id="KRW99471.1"/>
    </source>
</evidence>
<organism evidence="1 2">
    <name type="scientific">Pseudocohnilembus persalinus</name>
    <name type="common">Ciliate</name>
    <dbReference type="NCBI Taxonomy" id="266149"/>
    <lineage>
        <taxon>Eukaryota</taxon>
        <taxon>Sar</taxon>
        <taxon>Alveolata</taxon>
        <taxon>Ciliophora</taxon>
        <taxon>Intramacronucleata</taxon>
        <taxon>Oligohymenophorea</taxon>
        <taxon>Scuticociliatia</taxon>
        <taxon>Philasterida</taxon>
        <taxon>Pseudocohnilembidae</taxon>
        <taxon>Pseudocohnilembus</taxon>
    </lineage>
</organism>
<dbReference type="AlphaFoldDB" id="A0A0V0QBG0"/>
<keyword evidence="2" id="KW-1185">Reference proteome</keyword>
<comment type="caution">
    <text evidence="1">The sequence shown here is derived from an EMBL/GenBank/DDBJ whole genome shotgun (WGS) entry which is preliminary data.</text>
</comment>